<feature type="compositionally biased region" description="Acidic residues" evidence="1">
    <location>
        <begin position="64"/>
        <end position="130"/>
    </location>
</feature>
<sequence length="223" mass="23588">MKASAVVVGLASVITILNSTPLTLAREDGGLWSRFRRAVGLPAVPEVGISHVSYERLVPRQDPGEDGGDGGDGGGDDGDDEDGDDDGEWTDDGGDDDGDGVDDGDDGDDGGDGDDGVDGDDGDDGDDEEPLGYGPPPPPVSTTSGGYGYTTPVHFHHSKLDWGVYVFDVQHGIFQEHISLPYDIDYGGHPYVYDKFGDISQRIILSECYAFSRLLFGDRVAST</sequence>
<feature type="compositionally biased region" description="Basic and acidic residues" evidence="1">
    <location>
        <begin position="54"/>
        <end position="63"/>
    </location>
</feature>
<evidence type="ECO:0000256" key="2">
    <source>
        <dbReference type="SAM" id="SignalP"/>
    </source>
</evidence>
<organism evidence="3 4">
    <name type="scientific">Podospora pseudocomata</name>
    <dbReference type="NCBI Taxonomy" id="2093779"/>
    <lineage>
        <taxon>Eukaryota</taxon>
        <taxon>Fungi</taxon>
        <taxon>Dikarya</taxon>
        <taxon>Ascomycota</taxon>
        <taxon>Pezizomycotina</taxon>
        <taxon>Sordariomycetes</taxon>
        <taxon>Sordariomycetidae</taxon>
        <taxon>Sordariales</taxon>
        <taxon>Podosporaceae</taxon>
        <taxon>Podospora</taxon>
    </lineage>
</organism>
<comment type="caution">
    <text evidence="3">The sequence shown here is derived from an EMBL/GenBank/DDBJ whole genome shotgun (WGS) entry which is preliminary data.</text>
</comment>
<proteinExistence type="predicted"/>
<feature type="chain" id="PRO_5045711873" evidence="2">
    <location>
        <begin position="26"/>
        <end position="223"/>
    </location>
</feature>
<protein>
    <submittedName>
        <fullName evidence="3">Uncharacterized protein</fullName>
    </submittedName>
</protein>
<feature type="region of interest" description="Disordered" evidence="1">
    <location>
        <begin position="54"/>
        <end position="147"/>
    </location>
</feature>
<keyword evidence="2" id="KW-0732">Signal</keyword>
<dbReference type="RefSeq" id="XP_062749550.1">
    <property type="nucleotide sequence ID" value="XM_062883071.1"/>
</dbReference>
<accession>A0ABR0GXQ8</accession>
<dbReference type="EMBL" id="JAFFHA010000001">
    <property type="protein sequence ID" value="KAK4660580.1"/>
    <property type="molecule type" value="Genomic_DNA"/>
</dbReference>
<dbReference type="Proteomes" id="UP001323405">
    <property type="component" value="Unassembled WGS sequence"/>
</dbReference>
<gene>
    <name evidence="3" type="ORF">QC762_0020450</name>
</gene>
<evidence type="ECO:0000313" key="4">
    <source>
        <dbReference type="Proteomes" id="UP001323405"/>
    </source>
</evidence>
<name>A0ABR0GXQ8_9PEZI</name>
<reference evidence="3 4" key="1">
    <citation type="journal article" date="2023" name="bioRxiv">
        <title>High-quality genome assemblies of four members of thePodospora anserinaspecies complex.</title>
        <authorList>
            <person name="Ament-Velasquez S.L."/>
            <person name="Vogan A.A."/>
            <person name="Wallerman O."/>
            <person name="Hartmann F."/>
            <person name="Gautier V."/>
            <person name="Silar P."/>
            <person name="Giraud T."/>
            <person name="Johannesson H."/>
        </authorList>
    </citation>
    <scope>NUCLEOTIDE SEQUENCE [LARGE SCALE GENOMIC DNA]</scope>
    <source>
        <strain evidence="3 4">CBS 415.72m</strain>
    </source>
</reference>
<keyword evidence="4" id="KW-1185">Reference proteome</keyword>
<dbReference type="GeneID" id="87902595"/>
<evidence type="ECO:0000313" key="3">
    <source>
        <dbReference type="EMBL" id="KAK4660580.1"/>
    </source>
</evidence>
<feature type="signal peptide" evidence="2">
    <location>
        <begin position="1"/>
        <end position="25"/>
    </location>
</feature>
<evidence type="ECO:0000256" key="1">
    <source>
        <dbReference type="SAM" id="MobiDB-lite"/>
    </source>
</evidence>